<dbReference type="Gramene" id="Solyc08g029280.1.1">
    <property type="protein sequence ID" value="Solyc08g029280.1.1"/>
    <property type="gene ID" value="Solyc08g029280.1"/>
</dbReference>
<feature type="transmembrane region" description="Helical" evidence="1">
    <location>
        <begin position="54"/>
        <end position="75"/>
    </location>
</feature>
<dbReference type="OMA" id="RWIATIC"/>
<keyword evidence="1" id="KW-1133">Transmembrane helix</keyword>
<proteinExistence type="predicted"/>
<reference evidence="3" key="2">
    <citation type="submission" date="2015-06" db="UniProtKB">
        <authorList>
            <consortium name="EnsemblPlants"/>
        </authorList>
    </citation>
    <scope>IDENTIFICATION</scope>
    <source>
        <strain evidence="3">cv. Heinz 1706</strain>
    </source>
</reference>
<dbReference type="PROSITE" id="PS50855">
    <property type="entry name" value="COX1"/>
    <property type="match status" value="1"/>
</dbReference>
<accession>K4CJZ0</accession>
<dbReference type="GO" id="GO:0016020">
    <property type="term" value="C:membrane"/>
    <property type="evidence" value="ECO:0007669"/>
    <property type="project" value="InterPro"/>
</dbReference>
<reference evidence="3" key="1">
    <citation type="journal article" date="2012" name="Nature">
        <title>The tomato genome sequence provides insights into fleshy fruit evolution.</title>
        <authorList>
            <consortium name="Tomato Genome Consortium"/>
        </authorList>
    </citation>
    <scope>NUCLEOTIDE SEQUENCE [LARGE SCALE GENOMIC DNA]</scope>
    <source>
        <strain evidence="3">cv. Heinz 1706</strain>
    </source>
</reference>
<dbReference type="PANTHER" id="PTHR10422">
    <property type="entry name" value="CYTOCHROME C OXIDASE SUBUNIT 1"/>
    <property type="match status" value="1"/>
</dbReference>
<protein>
    <recommendedName>
        <fullName evidence="2">Cytochrome oxidase subunit I profile domain-containing protein</fullName>
    </recommendedName>
</protein>
<evidence type="ECO:0000259" key="2">
    <source>
        <dbReference type="PROSITE" id="PS50855"/>
    </source>
</evidence>
<dbReference type="GO" id="GO:0020037">
    <property type="term" value="F:heme binding"/>
    <property type="evidence" value="ECO:0007669"/>
    <property type="project" value="InterPro"/>
</dbReference>
<dbReference type="InterPro" id="IPR000883">
    <property type="entry name" value="Cyt_C_Oxase_1"/>
</dbReference>
<keyword evidence="1" id="KW-0472">Membrane</keyword>
<name>K4CJZ0_SOLLC</name>
<dbReference type="Proteomes" id="UP000004994">
    <property type="component" value="Chromosome 8"/>
</dbReference>
<dbReference type="InterPro" id="IPR023616">
    <property type="entry name" value="Cyt_c_oxase-like_su1_dom"/>
</dbReference>
<dbReference type="Gene3D" id="1.20.210.10">
    <property type="entry name" value="Cytochrome c oxidase-like, subunit I domain"/>
    <property type="match status" value="2"/>
</dbReference>
<dbReference type="Pfam" id="PF00115">
    <property type="entry name" value="COX1"/>
    <property type="match status" value="1"/>
</dbReference>
<dbReference type="STRING" id="4081.K4CJZ0"/>
<keyword evidence="4" id="KW-1185">Reference proteome</keyword>
<dbReference type="eggNOG" id="KOG4769">
    <property type="taxonomic scope" value="Eukaryota"/>
</dbReference>
<dbReference type="EnsemblPlants" id="Solyc08g029280.1.1">
    <property type="protein sequence ID" value="Solyc08g029280.1.1"/>
    <property type="gene ID" value="Solyc08g029280.1"/>
</dbReference>
<evidence type="ECO:0000256" key="1">
    <source>
        <dbReference type="SAM" id="Phobius"/>
    </source>
</evidence>
<feature type="domain" description="Cytochrome oxidase subunit I profile" evidence="2">
    <location>
        <begin position="36"/>
        <end position="260"/>
    </location>
</feature>
<dbReference type="PaxDb" id="4081-Solyc08g029280.1.1"/>
<organism evidence="3">
    <name type="scientific">Solanum lycopersicum</name>
    <name type="common">Tomato</name>
    <name type="synonym">Lycopersicon esculentum</name>
    <dbReference type="NCBI Taxonomy" id="4081"/>
    <lineage>
        <taxon>Eukaryota</taxon>
        <taxon>Viridiplantae</taxon>
        <taxon>Streptophyta</taxon>
        <taxon>Embryophyta</taxon>
        <taxon>Tracheophyta</taxon>
        <taxon>Spermatophyta</taxon>
        <taxon>Magnoliopsida</taxon>
        <taxon>eudicotyledons</taxon>
        <taxon>Gunneridae</taxon>
        <taxon>Pentapetalae</taxon>
        <taxon>asterids</taxon>
        <taxon>lamiids</taxon>
        <taxon>Solanales</taxon>
        <taxon>Solanaceae</taxon>
        <taxon>Solanoideae</taxon>
        <taxon>Solaneae</taxon>
        <taxon>Solanum</taxon>
        <taxon>Solanum subgen. Lycopersicon</taxon>
    </lineage>
</organism>
<dbReference type="GO" id="GO:0009060">
    <property type="term" value="P:aerobic respiration"/>
    <property type="evidence" value="ECO:0007669"/>
    <property type="project" value="InterPro"/>
</dbReference>
<dbReference type="SUPFAM" id="SSF81442">
    <property type="entry name" value="Cytochrome c oxidase subunit I-like"/>
    <property type="match status" value="1"/>
</dbReference>
<keyword evidence="1" id="KW-0812">Transmembrane</keyword>
<dbReference type="GO" id="GO:0004129">
    <property type="term" value="F:cytochrome-c oxidase activity"/>
    <property type="evidence" value="ECO:0007669"/>
    <property type="project" value="InterPro"/>
</dbReference>
<dbReference type="HOGENOM" id="CLU_011899_0_0_1"/>
<dbReference type="PANTHER" id="PTHR10422:SF18">
    <property type="entry name" value="CYTOCHROME C OXIDASE SUBUNIT 1"/>
    <property type="match status" value="1"/>
</dbReference>
<dbReference type="InParanoid" id="K4CJZ0"/>
<feature type="transmembrane region" description="Helical" evidence="1">
    <location>
        <begin position="143"/>
        <end position="163"/>
    </location>
</feature>
<dbReference type="InterPro" id="IPR036927">
    <property type="entry name" value="Cyt_c_oxase-like_su1_sf"/>
</dbReference>
<dbReference type="PhylomeDB" id="K4CJZ0"/>
<sequence length="260" mass="29244">MTTFKLLLSLLVLAGVITILLTDQNFNATFLILLDGGIPHIIPASLLDLRSSRVFGFLGMDYTTISIGILGFLVWDHHMFTVGLNVDTRTYFTTSTMIIVVSTRIKIFRWIATICGCSIQYKTPMLFVVDIALHDTYYVVTHFHYVLSMGSIFTLYVGFHYCVGKIFGRTYTETLGLLGMPRGIPNYPDAYTGWNAISSFVSYKSVVGICHFFKVVNITSCSGKNKCCAPFPWAVEQNPTTPEWIVQSPPAFSYFWRTLS</sequence>
<evidence type="ECO:0000313" key="4">
    <source>
        <dbReference type="Proteomes" id="UP000004994"/>
    </source>
</evidence>
<dbReference type="AlphaFoldDB" id="K4CJZ0"/>
<evidence type="ECO:0000313" key="3">
    <source>
        <dbReference type="EnsemblPlants" id="Solyc08g029280.1.1"/>
    </source>
</evidence>